<comment type="caution">
    <text evidence="1">The sequence shown here is derived from an EMBL/GenBank/DDBJ whole genome shotgun (WGS) entry which is preliminary data.</text>
</comment>
<protein>
    <submittedName>
        <fullName evidence="1">Uncharacterized protein</fullName>
    </submittedName>
</protein>
<name>A0A833T7J8_PHYIN</name>
<evidence type="ECO:0000313" key="1">
    <source>
        <dbReference type="EMBL" id="KAF4038249.1"/>
    </source>
</evidence>
<dbReference type="AlphaFoldDB" id="A0A833T7J8"/>
<reference evidence="1" key="1">
    <citation type="submission" date="2020-04" db="EMBL/GenBank/DDBJ databases">
        <title>Hybrid Assembly of Korean Phytophthora infestans isolates.</title>
        <authorList>
            <person name="Prokchorchik M."/>
            <person name="Lee Y."/>
            <person name="Seo J."/>
            <person name="Cho J.-H."/>
            <person name="Park Y.-E."/>
            <person name="Jang D.-C."/>
            <person name="Im J.-S."/>
            <person name="Choi J.-G."/>
            <person name="Park H.-J."/>
            <person name="Lee G.-B."/>
            <person name="Lee Y.-G."/>
            <person name="Hong S.-Y."/>
            <person name="Cho K."/>
            <person name="Sohn K.H."/>
        </authorList>
    </citation>
    <scope>NUCLEOTIDE SEQUENCE</scope>
    <source>
        <strain evidence="1">KR_1_A1</strain>
    </source>
</reference>
<organism evidence="1 2">
    <name type="scientific">Phytophthora infestans</name>
    <name type="common">Potato late blight agent</name>
    <name type="synonym">Botrytis infestans</name>
    <dbReference type="NCBI Taxonomy" id="4787"/>
    <lineage>
        <taxon>Eukaryota</taxon>
        <taxon>Sar</taxon>
        <taxon>Stramenopiles</taxon>
        <taxon>Oomycota</taxon>
        <taxon>Peronosporomycetes</taxon>
        <taxon>Peronosporales</taxon>
        <taxon>Peronosporaceae</taxon>
        <taxon>Phytophthora</taxon>
    </lineage>
</organism>
<accession>A0A833T7J8</accession>
<proteinExistence type="predicted"/>
<evidence type="ECO:0000313" key="2">
    <source>
        <dbReference type="Proteomes" id="UP000602510"/>
    </source>
</evidence>
<keyword evidence="2" id="KW-1185">Reference proteome</keyword>
<gene>
    <name evidence="1" type="ORF">GN244_ATG09635</name>
</gene>
<dbReference type="Proteomes" id="UP000602510">
    <property type="component" value="Unassembled WGS sequence"/>
</dbReference>
<dbReference type="EMBL" id="WSZM01000206">
    <property type="protein sequence ID" value="KAF4038249.1"/>
    <property type="molecule type" value="Genomic_DNA"/>
</dbReference>
<sequence>MRTDATVEYLALEAKGQPERDILRERQLDIQERQLALEEQRLKRGRKKTVALMAMMTALIGF</sequence>